<dbReference type="EMBL" id="CVQI01005557">
    <property type="protein sequence ID" value="CRK14979.1"/>
    <property type="molecule type" value="Genomic_DNA"/>
</dbReference>
<feature type="non-terminal residue" evidence="1">
    <location>
        <position position="365"/>
    </location>
</feature>
<dbReference type="PANTHER" id="PTHR41813:SF2">
    <property type="entry name" value="REGULATOR PAB1642, PUTATIVE (AFU_ORTHOLOGUE AFUA_3G11955)-RELATED"/>
    <property type="match status" value="1"/>
</dbReference>
<dbReference type="Proteomes" id="UP000045706">
    <property type="component" value="Unassembled WGS sequence"/>
</dbReference>
<dbReference type="InterPro" id="IPR016084">
    <property type="entry name" value="Haem_Oase-like_multi-hlx"/>
</dbReference>
<gene>
    <name evidence="1" type="ORF">BN1723_002144</name>
</gene>
<dbReference type="PANTHER" id="PTHR41813">
    <property type="entry name" value="REGULATOR PAB1642, PUTATIVE (AFU_ORTHOLOGUE AFUA_3G11955)-RELATED"/>
    <property type="match status" value="1"/>
</dbReference>
<reference evidence="2" key="1">
    <citation type="submission" date="2015-05" db="EMBL/GenBank/DDBJ databases">
        <authorList>
            <person name="Fogelqvist Johan"/>
        </authorList>
    </citation>
    <scope>NUCLEOTIDE SEQUENCE [LARGE SCALE GENOMIC DNA]</scope>
</reference>
<dbReference type="InterPro" id="IPR053261">
    <property type="entry name" value="Polyketide-peptide_reg"/>
</dbReference>
<organism evidence="1 2">
    <name type="scientific">Verticillium longisporum</name>
    <name type="common">Verticillium dahliae var. longisporum</name>
    <dbReference type="NCBI Taxonomy" id="100787"/>
    <lineage>
        <taxon>Eukaryota</taxon>
        <taxon>Fungi</taxon>
        <taxon>Dikarya</taxon>
        <taxon>Ascomycota</taxon>
        <taxon>Pezizomycotina</taxon>
        <taxon>Sordariomycetes</taxon>
        <taxon>Hypocreomycetidae</taxon>
        <taxon>Glomerellales</taxon>
        <taxon>Plectosphaerellaceae</taxon>
        <taxon>Verticillium</taxon>
    </lineage>
</organism>
<accession>A0A0G4KYY8</accession>
<sequence length="365" mass="39486">MASLTASLLASSPEAFTAATTGPFLTSAAAGTTPRETLGLWLANDRLYIHAYIRATGKLLAFLPLPTLPGPTPGTVSSAPPTDPETKLLDWLVAALANVRREEAFFLATAERFAIPLDLPVDPTTGTVPVAAKLPGLRRWEALFDAVAPGPAGAPLPWLEAAVVFWGTEVCYLDAWTRVRDAVAAARGPAGPDADADGGALRREFIPNWTNDEFRRFVHQLGSIIDEAVAEQLPGLRRWEALFDAVAPGPAGAPLPWLEAAVVFWGTEICYLDAWTRVRDAVAAARRPAGPDADADGGALRREFIPNWTNDEFRRFVHQLGSIIDEAVAEQVRCHGAAVRDQLLERALGQWREVLLAEESFWPAM</sequence>
<name>A0A0G4KYY8_VERLO</name>
<dbReference type="AlphaFoldDB" id="A0A0G4KYY8"/>
<dbReference type="CDD" id="cd19357">
    <property type="entry name" value="TenA_E_At3g16990-like"/>
    <property type="match status" value="1"/>
</dbReference>
<dbReference type="SUPFAM" id="SSF48613">
    <property type="entry name" value="Heme oxygenase-like"/>
    <property type="match status" value="2"/>
</dbReference>
<dbReference type="Gene3D" id="1.20.910.10">
    <property type="entry name" value="Heme oxygenase-like"/>
    <property type="match status" value="2"/>
</dbReference>
<evidence type="ECO:0008006" key="3">
    <source>
        <dbReference type="Google" id="ProtNLM"/>
    </source>
</evidence>
<evidence type="ECO:0000313" key="1">
    <source>
        <dbReference type="EMBL" id="CRK14979.1"/>
    </source>
</evidence>
<proteinExistence type="predicted"/>
<evidence type="ECO:0000313" key="2">
    <source>
        <dbReference type="Proteomes" id="UP000045706"/>
    </source>
</evidence>
<protein>
    <recommendedName>
        <fullName evidence="3">Thiaminase-2/PQQC domain-containing protein</fullName>
    </recommendedName>
</protein>